<sequence length="147" mass="16862">MSKNIIKEQEYIRVDEEPKAPKTITHNGQKYARCDTIEEDVDFCKRNIDKTIQEVYGVEKSTPVKVMIRKGNEAGFVIENIEYKPNSQTGDFELFGALKLKRKVSQLFSYCGGVCTDCKITAKGKTSSDNEIYKIGYYCKFKNHKPK</sequence>
<comment type="caution">
    <text evidence="1">The sequence shown here is derived from an EMBL/GenBank/DDBJ whole genome shotgun (WGS) entry which is preliminary data.</text>
</comment>
<keyword evidence="2" id="KW-1185">Reference proteome</keyword>
<protein>
    <submittedName>
        <fullName evidence="1">Uncharacterized protein</fullName>
    </submittedName>
</protein>
<proteinExistence type="predicted"/>
<name>A0A3D8I624_9HELI</name>
<evidence type="ECO:0000313" key="2">
    <source>
        <dbReference type="Proteomes" id="UP000256599"/>
    </source>
</evidence>
<dbReference type="AlphaFoldDB" id="A0A3D8I624"/>
<evidence type="ECO:0000313" key="1">
    <source>
        <dbReference type="EMBL" id="RDU60011.1"/>
    </source>
</evidence>
<accession>A0A3D8I624</accession>
<organism evidence="1 2">
    <name type="scientific">Helicobacter marmotae</name>
    <dbReference type="NCBI Taxonomy" id="152490"/>
    <lineage>
        <taxon>Bacteria</taxon>
        <taxon>Pseudomonadati</taxon>
        <taxon>Campylobacterota</taxon>
        <taxon>Epsilonproteobacteria</taxon>
        <taxon>Campylobacterales</taxon>
        <taxon>Helicobacteraceae</taxon>
        <taxon>Helicobacter</taxon>
    </lineage>
</organism>
<dbReference type="Proteomes" id="UP000256599">
    <property type="component" value="Unassembled WGS sequence"/>
</dbReference>
<reference evidence="1 2" key="1">
    <citation type="submission" date="2018-04" db="EMBL/GenBank/DDBJ databases">
        <title>Novel Campyloabacter and Helicobacter Species and Strains.</title>
        <authorList>
            <person name="Mannion A.J."/>
            <person name="Shen Z."/>
            <person name="Fox J.G."/>
        </authorList>
    </citation>
    <scope>NUCLEOTIDE SEQUENCE [LARGE SCALE GENOMIC DNA]</scope>
    <source>
        <strain evidence="1 2">MIT 98-6070</strain>
    </source>
</reference>
<dbReference type="EMBL" id="NXLR01000006">
    <property type="protein sequence ID" value="RDU60011.1"/>
    <property type="molecule type" value="Genomic_DNA"/>
</dbReference>
<gene>
    <name evidence="1" type="ORF">CQA63_04465</name>
</gene>
<dbReference type="RefSeq" id="WP_104700197.1">
    <property type="nucleotide sequence ID" value="NZ_FZPP01000022.1"/>
</dbReference>